<comment type="subunit">
    <text evidence="13">Heterodimers with GPN1 or GPN2. Binds to RNA polymerase II (RNAPII).</text>
</comment>
<evidence type="ECO:0000256" key="11">
    <source>
        <dbReference type="ARBA" id="ARBA00047554"/>
    </source>
</evidence>
<dbReference type="GO" id="GO:0004729">
    <property type="term" value="F:oxygen-dependent protoporphyrinogen oxidase activity"/>
    <property type="evidence" value="ECO:0007669"/>
    <property type="project" value="UniProtKB-EC"/>
</dbReference>
<dbReference type="FunFam" id="3.40.50.300:FF:000552">
    <property type="entry name" value="GPN-loop GTPase 3"/>
    <property type="match status" value="1"/>
</dbReference>
<dbReference type="NCBIfam" id="TIGR00562">
    <property type="entry name" value="proto_IX_ox"/>
    <property type="match status" value="1"/>
</dbReference>
<evidence type="ECO:0000256" key="3">
    <source>
        <dbReference type="ARBA" id="ARBA00005290"/>
    </source>
</evidence>
<comment type="function">
    <text evidence="12">Small GTPase required for proper nuclear import of RNA polymerase II and III (RNAPII and RNAPIII). May act at an RNAP assembly step prior to nuclear import.</text>
</comment>
<keyword evidence="7" id="KW-0547">Nucleotide-binding</keyword>
<dbReference type="GO" id="GO:0005525">
    <property type="term" value="F:GTP binding"/>
    <property type="evidence" value="ECO:0007669"/>
    <property type="project" value="UniProtKB-KW"/>
</dbReference>
<dbReference type="Pfam" id="PF01593">
    <property type="entry name" value="Amino_oxidase"/>
    <property type="match status" value="1"/>
</dbReference>
<evidence type="ECO:0000256" key="13">
    <source>
        <dbReference type="ARBA" id="ARBA00061952"/>
    </source>
</evidence>
<dbReference type="InterPro" id="IPR036188">
    <property type="entry name" value="FAD/NAD-bd_sf"/>
</dbReference>
<name>A0A286UNM9_9AGAM</name>
<dbReference type="InterPro" id="IPR004130">
    <property type="entry name" value="Gpn"/>
</dbReference>
<reference evidence="16 17" key="1">
    <citation type="journal article" date="2017" name="Mol. Ecol.">
        <title>Comparative and population genomic landscape of Phellinus noxius: A hypervariable fungus causing root rot in trees.</title>
        <authorList>
            <person name="Chung C.L."/>
            <person name="Lee T.J."/>
            <person name="Akiba M."/>
            <person name="Lee H.H."/>
            <person name="Kuo T.H."/>
            <person name="Liu D."/>
            <person name="Ke H.M."/>
            <person name="Yokoi T."/>
            <person name="Roa M.B."/>
            <person name="Lu M.J."/>
            <person name="Chang Y.Y."/>
            <person name="Ann P.J."/>
            <person name="Tsai J.N."/>
            <person name="Chen C.Y."/>
            <person name="Tzean S.S."/>
            <person name="Ota Y."/>
            <person name="Hattori T."/>
            <person name="Sahashi N."/>
            <person name="Liou R.F."/>
            <person name="Kikuchi T."/>
            <person name="Tsai I.J."/>
        </authorList>
    </citation>
    <scope>NUCLEOTIDE SEQUENCE [LARGE SCALE GENOMIC DNA]</scope>
    <source>
        <strain evidence="16 17">FFPRI411160</strain>
    </source>
</reference>
<comment type="similarity">
    <text evidence="3">Belongs to the GPN-loop GTPase family.</text>
</comment>
<evidence type="ECO:0000256" key="9">
    <source>
        <dbReference type="ARBA" id="ARBA00023134"/>
    </source>
</evidence>
<dbReference type="Proteomes" id="UP000217199">
    <property type="component" value="Unassembled WGS sequence"/>
</dbReference>
<evidence type="ECO:0000256" key="8">
    <source>
        <dbReference type="ARBA" id="ARBA00022801"/>
    </source>
</evidence>
<dbReference type="Gene3D" id="3.50.50.60">
    <property type="entry name" value="FAD/NAD(P)-binding domain"/>
    <property type="match status" value="1"/>
</dbReference>
<proteinExistence type="inferred from homology"/>
<comment type="caution">
    <text evidence="16">The sequence shown here is derived from an EMBL/GenBank/DDBJ whole genome shotgun (WGS) entry which is preliminary data.</text>
</comment>
<dbReference type="EC" id="1.3.3.4" evidence="5"/>
<dbReference type="GO" id="GO:0006782">
    <property type="term" value="P:protoporphyrinogen IX biosynthetic process"/>
    <property type="evidence" value="ECO:0007669"/>
    <property type="project" value="UniProtKB-UniPathway"/>
</dbReference>
<keyword evidence="17" id="KW-1185">Reference proteome</keyword>
<evidence type="ECO:0000313" key="17">
    <source>
        <dbReference type="Proteomes" id="UP000217199"/>
    </source>
</evidence>
<evidence type="ECO:0000313" key="16">
    <source>
        <dbReference type="EMBL" id="PAV21075.1"/>
    </source>
</evidence>
<dbReference type="AlphaFoldDB" id="A0A286UNM9"/>
<dbReference type="InParanoid" id="A0A286UNM9"/>
<dbReference type="Pfam" id="PF10203">
    <property type="entry name" value="Pet191_N"/>
    <property type="match status" value="1"/>
</dbReference>
<evidence type="ECO:0000256" key="14">
    <source>
        <dbReference type="SAM" id="MobiDB-lite"/>
    </source>
</evidence>
<dbReference type="InterPro" id="IPR018793">
    <property type="entry name" value="Cyt_c_oxidase_assmbl_Pet191"/>
</dbReference>
<dbReference type="InterPro" id="IPR030228">
    <property type="entry name" value="Gpn3"/>
</dbReference>
<gene>
    <name evidence="16" type="ORF">PNOK_0370200</name>
</gene>
<dbReference type="UniPathway" id="UPA00251">
    <property type="reaction ID" value="UER00324"/>
</dbReference>
<dbReference type="InterPro" id="IPR002937">
    <property type="entry name" value="Amino_oxidase"/>
</dbReference>
<dbReference type="PANTHER" id="PTHR21231">
    <property type="entry name" value="XPA-BINDING PROTEIN 1-RELATED"/>
    <property type="match status" value="1"/>
</dbReference>
<keyword evidence="8" id="KW-0378">Hydrolase</keyword>
<keyword evidence="9" id="KW-0342">GTP-binding</keyword>
<dbReference type="SUPFAM" id="SSF52540">
    <property type="entry name" value="P-loop containing nucleoside triphosphate hydrolases"/>
    <property type="match status" value="1"/>
</dbReference>
<dbReference type="EMBL" id="NBII01000003">
    <property type="protein sequence ID" value="PAV21075.1"/>
    <property type="molecule type" value="Genomic_DNA"/>
</dbReference>
<evidence type="ECO:0000256" key="5">
    <source>
        <dbReference type="ARBA" id="ARBA00012867"/>
    </source>
</evidence>
<dbReference type="FunCoup" id="A0A286UNM9">
    <property type="interactions" value="200"/>
</dbReference>
<dbReference type="CDD" id="cd17872">
    <property type="entry name" value="GPN3"/>
    <property type="match status" value="1"/>
</dbReference>
<dbReference type="InterPro" id="IPR027417">
    <property type="entry name" value="P-loop_NTPase"/>
</dbReference>
<comment type="catalytic activity">
    <reaction evidence="11">
        <text>protoporphyrinogen IX + 3 O2 = protoporphyrin IX + 3 H2O2</text>
        <dbReference type="Rhea" id="RHEA:25576"/>
        <dbReference type="ChEBI" id="CHEBI:15379"/>
        <dbReference type="ChEBI" id="CHEBI:16240"/>
        <dbReference type="ChEBI" id="CHEBI:57306"/>
        <dbReference type="ChEBI" id="CHEBI:57307"/>
        <dbReference type="EC" id="1.3.3.4"/>
    </reaction>
</comment>
<evidence type="ECO:0000256" key="7">
    <source>
        <dbReference type="ARBA" id="ARBA00022741"/>
    </source>
</evidence>
<evidence type="ECO:0000256" key="2">
    <source>
        <dbReference type="ARBA" id="ARBA00005073"/>
    </source>
</evidence>
<dbReference type="STRING" id="2282107.A0A286UNM9"/>
<dbReference type="Pfam" id="PF03029">
    <property type="entry name" value="ATP_bind_1"/>
    <property type="match status" value="1"/>
</dbReference>
<comment type="function">
    <text evidence="1">Catalyzes the 6-electron oxidation of protoporphyrinogen-IX to form protoporphyrin-IX.</text>
</comment>
<protein>
    <recommendedName>
        <fullName evidence="6">GPN-loop GTPase 3</fullName>
        <ecNumber evidence="5">1.3.3.4</ecNumber>
    </recommendedName>
</protein>
<evidence type="ECO:0000256" key="10">
    <source>
        <dbReference type="ARBA" id="ARBA00023244"/>
    </source>
</evidence>
<dbReference type="PANTHER" id="PTHR21231:SF7">
    <property type="entry name" value="GPN-LOOP GTPASE 3"/>
    <property type="match status" value="1"/>
</dbReference>
<sequence length="839" mass="93108">MDELPDECKSIRTTLYNCKRGMLDMRKRFRVVVNFQFLNTTSFGYWRGISGMSAAFHLSRRFPQASIVLLERSAHEGGWIRSRRVEVKDNDGNKATMLLEAGPRTLRPNSKAVLELINVLNLQSSLITTHKSSPAAKDRFLHIPGRPGLTRLPASPLSILKAPYTSSIIAPAIIAETFRRSNRPIGVDDESLSEFLARRFGPKVERIFGSAVVHGIYAADSRLISTRAAFPSLYEAEERGRGSVVRGLLTSKKAEDTANEFDLGETQSLLRDAAVFSFTDGMETLPRALRNALDTVQNVTLRSNSDVTALRLRNESNDIEVTLSTGEKINVSHVVSAVPLPKLKSLTSSVSQLPHLNANPISSVAVVNIVFPPTKRAIHPPGFGYLIPRPEKGYKQTNLGILGTVFDSCSLGAQDSGSLGFTKLTVMLGGPYALNSAHVKMENILSQLQHHLSPINHLRKGARLPWPVYYEALQHDQCIPLPTVGHLNRINELRAELKNGPWKGRLEVIGASVDGVSLGDCILSGKNVGASCIYFKCYDKPDLPNPQPSRRDMRYAVLVTGPAGAGKSTFCRSFMTHLQSSRRTGHLVNLDPAADPESFEYEPSIDIRDLISLDDVMSELGYGPNGGLIYCFEYLLENMDWLEEEIGEYDNDYLIFDCPGQIELYTHYNVFPTLVANLNRLGVRTCATYLIESQFMEDKYKFFSGVMSAMSSMVNLELPWINIMTKMDLVSGKADDPAAGRNGIRKRRNIARYLDPDPLLLASAPGQPESANPRFHSLNQAIVQLIEDHPLVSFLPLDLTSTESLETIVSHVDYVMQYGEDEEPKEPQDMDEGDFADME</sequence>
<dbReference type="GO" id="GO:0003924">
    <property type="term" value="F:GTPase activity"/>
    <property type="evidence" value="ECO:0007669"/>
    <property type="project" value="TreeGrafter"/>
</dbReference>
<evidence type="ECO:0000256" key="6">
    <source>
        <dbReference type="ARBA" id="ARBA00014587"/>
    </source>
</evidence>
<feature type="domain" description="Amine oxidase" evidence="15">
    <location>
        <begin position="49"/>
        <end position="527"/>
    </location>
</feature>
<accession>A0A286UNM9</accession>
<evidence type="ECO:0000256" key="1">
    <source>
        <dbReference type="ARBA" id="ARBA00002600"/>
    </source>
</evidence>
<organism evidence="16 17">
    <name type="scientific">Pyrrhoderma noxium</name>
    <dbReference type="NCBI Taxonomy" id="2282107"/>
    <lineage>
        <taxon>Eukaryota</taxon>
        <taxon>Fungi</taxon>
        <taxon>Dikarya</taxon>
        <taxon>Basidiomycota</taxon>
        <taxon>Agaricomycotina</taxon>
        <taxon>Agaricomycetes</taxon>
        <taxon>Hymenochaetales</taxon>
        <taxon>Hymenochaetaceae</taxon>
        <taxon>Pyrrhoderma</taxon>
    </lineage>
</organism>
<dbReference type="SUPFAM" id="SSF51905">
    <property type="entry name" value="FAD/NAD(P)-binding domain"/>
    <property type="match status" value="1"/>
</dbReference>
<evidence type="ECO:0000256" key="12">
    <source>
        <dbReference type="ARBA" id="ARBA00054449"/>
    </source>
</evidence>
<dbReference type="SUPFAM" id="SSF54373">
    <property type="entry name" value="FAD-linked reductases, C-terminal domain"/>
    <property type="match status" value="1"/>
</dbReference>
<evidence type="ECO:0000256" key="4">
    <source>
        <dbReference type="ARBA" id="ARBA00010551"/>
    </source>
</evidence>
<comment type="similarity">
    <text evidence="4">Belongs to the protoporphyrinogen/coproporphyrinogen oxidase family. Protoporphyrinogen oxidase subfamily.</text>
</comment>
<dbReference type="OrthoDB" id="5839at2759"/>
<dbReference type="Gene3D" id="3.40.50.300">
    <property type="entry name" value="P-loop containing nucleotide triphosphate hydrolases"/>
    <property type="match status" value="1"/>
</dbReference>
<keyword evidence="10" id="KW-0627">Porphyrin biosynthesis</keyword>
<dbReference type="InterPro" id="IPR004572">
    <property type="entry name" value="Protoporphyrinogen_oxidase"/>
</dbReference>
<comment type="pathway">
    <text evidence="2">Porphyrin-containing compound metabolism; protoporphyrin-IX biosynthesis; protoporphyrin-IX from protoporphyrinogen-IX: step 1/1.</text>
</comment>
<feature type="region of interest" description="Disordered" evidence="14">
    <location>
        <begin position="820"/>
        <end position="839"/>
    </location>
</feature>
<evidence type="ECO:0000259" key="15">
    <source>
        <dbReference type="Pfam" id="PF01593"/>
    </source>
</evidence>